<reference evidence="1" key="1">
    <citation type="submission" date="2020-08" db="EMBL/GenBank/DDBJ databases">
        <title>Multicomponent nature underlies the extraordinary mechanical properties of spider dragline silk.</title>
        <authorList>
            <person name="Kono N."/>
            <person name="Nakamura H."/>
            <person name="Mori M."/>
            <person name="Yoshida Y."/>
            <person name="Ohtoshi R."/>
            <person name="Malay A.D."/>
            <person name="Moran D.A.P."/>
            <person name="Tomita M."/>
            <person name="Numata K."/>
            <person name="Arakawa K."/>
        </authorList>
    </citation>
    <scope>NUCLEOTIDE SEQUENCE</scope>
</reference>
<dbReference type="AlphaFoldDB" id="A0A8X6SDS7"/>
<organism evidence="1 2">
    <name type="scientific">Trichonephila clavipes</name>
    <name type="common">Golden silk orbweaver</name>
    <name type="synonym">Nephila clavipes</name>
    <dbReference type="NCBI Taxonomy" id="2585209"/>
    <lineage>
        <taxon>Eukaryota</taxon>
        <taxon>Metazoa</taxon>
        <taxon>Ecdysozoa</taxon>
        <taxon>Arthropoda</taxon>
        <taxon>Chelicerata</taxon>
        <taxon>Arachnida</taxon>
        <taxon>Araneae</taxon>
        <taxon>Araneomorphae</taxon>
        <taxon>Entelegynae</taxon>
        <taxon>Araneoidea</taxon>
        <taxon>Nephilidae</taxon>
        <taxon>Trichonephila</taxon>
    </lineage>
</organism>
<accession>A0A8X6SDS7</accession>
<sequence>MNLKKGNLSSQLVVILVVVITTVEQVAVKYTSLAVYFKNDICMLDRHGVLYHQLAPFLLLRYIDKTMPLLNVTVTMRIGLINHVPEGTCSKKYESGKMTGAETYLAAH</sequence>
<protein>
    <submittedName>
        <fullName evidence="1">Uncharacterized protein</fullName>
    </submittedName>
</protein>
<evidence type="ECO:0000313" key="1">
    <source>
        <dbReference type="EMBL" id="GFY09583.1"/>
    </source>
</evidence>
<evidence type="ECO:0000313" key="2">
    <source>
        <dbReference type="Proteomes" id="UP000887159"/>
    </source>
</evidence>
<name>A0A8X6SDS7_TRICX</name>
<keyword evidence="2" id="KW-1185">Reference proteome</keyword>
<dbReference type="EMBL" id="BMAU01021290">
    <property type="protein sequence ID" value="GFY09583.1"/>
    <property type="molecule type" value="Genomic_DNA"/>
</dbReference>
<dbReference type="Proteomes" id="UP000887159">
    <property type="component" value="Unassembled WGS sequence"/>
</dbReference>
<proteinExistence type="predicted"/>
<comment type="caution">
    <text evidence="1">The sequence shown here is derived from an EMBL/GenBank/DDBJ whole genome shotgun (WGS) entry which is preliminary data.</text>
</comment>
<gene>
    <name evidence="1" type="ORF">TNCV_4322611</name>
</gene>